<name>A0A1F4RZF4_UNCSA</name>
<proteinExistence type="predicted"/>
<comment type="caution">
    <text evidence="2">The sequence shown here is derived from an EMBL/GenBank/DDBJ whole genome shotgun (WGS) entry which is preliminary data.</text>
</comment>
<dbReference type="AlphaFoldDB" id="A0A1F4RZF4"/>
<protein>
    <submittedName>
        <fullName evidence="2">Uncharacterized protein</fullName>
    </submittedName>
</protein>
<sequence length="107" mass="11824">MSINWNPQSFISSFSREDLSSYGREEGKNKFFEQLLDLFDTDPTQKKDLEKNSAPKMPEDIGDGEVGSGEGPCLSGVLGQAKNPVELNAPFTAPLETPEEIDIFELL</sequence>
<dbReference type="Proteomes" id="UP000177905">
    <property type="component" value="Unassembled WGS sequence"/>
</dbReference>
<evidence type="ECO:0000313" key="2">
    <source>
        <dbReference type="EMBL" id="OGC13527.1"/>
    </source>
</evidence>
<reference evidence="2 3" key="1">
    <citation type="journal article" date="2016" name="Nat. Commun.">
        <title>Thousands of microbial genomes shed light on interconnected biogeochemical processes in an aquifer system.</title>
        <authorList>
            <person name="Anantharaman K."/>
            <person name="Brown C.T."/>
            <person name="Hug L.A."/>
            <person name="Sharon I."/>
            <person name="Castelle C.J."/>
            <person name="Probst A.J."/>
            <person name="Thomas B.C."/>
            <person name="Singh A."/>
            <person name="Wilkins M.J."/>
            <person name="Karaoz U."/>
            <person name="Brodie E.L."/>
            <person name="Williams K.H."/>
            <person name="Hubbard S.S."/>
            <person name="Banfield J.F."/>
        </authorList>
    </citation>
    <scope>NUCLEOTIDE SEQUENCE [LARGE SCALE GENOMIC DNA]</scope>
</reference>
<feature type="region of interest" description="Disordered" evidence="1">
    <location>
        <begin position="42"/>
        <end position="77"/>
    </location>
</feature>
<dbReference type="EMBL" id="MEUA01000052">
    <property type="protein sequence ID" value="OGC13527.1"/>
    <property type="molecule type" value="Genomic_DNA"/>
</dbReference>
<evidence type="ECO:0000313" key="3">
    <source>
        <dbReference type="Proteomes" id="UP000177905"/>
    </source>
</evidence>
<organism evidence="2 3">
    <name type="scientific">candidate division WOR-1 bacterium RIFOXYB2_FULL_36_35</name>
    <dbReference type="NCBI Taxonomy" id="1802578"/>
    <lineage>
        <taxon>Bacteria</taxon>
        <taxon>Bacillati</taxon>
        <taxon>Saganbacteria</taxon>
    </lineage>
</organism>
<gene>
    <name evidence="2" type="ORF">A2290_02285</name>
</gene>
<accession>A0A1F4RZF4</accession>
<evidence type="ECO:0000256" key="1">
    <source>
        <dbReference type="SAM" id="MobiDB-lite"/>
    </source>
</evidence>
<feature type="compositionally biased region" description="Basic and acidic residues" evidence="1">
    <location>
        <begin position="43"/>
        <end position="59"/>
    </location>
</feature>